<proteinExistence type="predicted"/>
<keyword evidence="4" id="KW-0804">Transcription</keyword>
<name>A0AAE3DKP6_9FIRM</name>
<dbReference type="Pfam" id="PF12833">
    <property type="entry name" value="HTH_18"/>
    <property type="match status" value="1"/>
</dbReference>
<dbReference type="PROSITE" id="PS50110">
    <property type="entry name" value="RESPONSE_REGULATORY"/>
    <property type="match status" value="1"/>
</dbReference>
<dbReference type="SMART" id="SM00342">
    <property type="entry name" value="HTH_ARAC"/>
    <property type="match status" value="1"/>
</dbReference>
<dbReference type="PANTHER" id="PTHR43280">
    <property type="entry name" value="ARAC-FAMILY TRANSCRIPTIONAL REGULATOR"/>
    <property type="match status" value="1"/>
</dbReference>
<comment type="caution">
    <text evidence="9">The sequence shown here is derived from an EMBL/GenBank/DDBJ whole genome shotgun (WGS) entry which is preliminary data.</text>
</comment>
<evidence type="ECO:0000256" key="4">
    <source>
        <dbReference type="ARBA" id="ARBA00023163"/>
    </source>
</evidence>
<dbReference type="PANTHER" id="PTHR43280:SF2">
    <property type="entry name" value="HTH-TYPE TRANSCRIPTIONAL REGULATOR EXSA"/>
    <property type="match status" value="1"/>
</dbReference>
<evidence type="ECO:0000256" key="6">
    <source>
        <dbReference type="PROSITE-ProRule" id="PRU00169"/>
    </source>
</evidence>
<dbReference type="Gene3D" id="1.10.10.60">
    <property type="entry name" value="Homeodomain-like"/>
    <property type="match status" value="2"/>
</dbReference>
<dbReference type="PROSITE" id="PS01124">
    <property type="entry name" value="HTH_ARAC_FAMILY_2"/>
    <property type="match status" value="1"/>
</dbReference>
<accession>A0AAE3DKP6</accession>
<dbReference type="InterPro" id="IPR001789">
    <property type="entry name" value="Sig_transdc_resp-reg_receiver"/>
</dbReference>
<dbReference type="GO" id="GO:0003700">
    <property type="term" value="F:DNA-binding transcription factor activity"/>
    <property type="evidence" value="ECO:0007669"/>
    <property type="project" value="InterPro"/>
</dbReference>
<keyword evidence="10" id="KW-1185">Reference proteome</keyword>
<evidence type="ECO:0000259" key="7">
    <source>
        <dbReference type="PROSITE" id="PS01124"/>
    </source>
</evidence>
<evidence type="ECO:0000256" key="5">
    <source>
        <dbReference type="ARBA" id="ARBA00024867"/>
    </source>
</evidence>
<dbReference type="GO" id="GO:0000160">
    <property type="term" value="P:phosphorelay signal transduction system"/>
    <property type="evidence" value="ECO:0007669"/>
    <property type="project" value="InterPro"/>
</dbReference>
<dbReference type="InterPro" id="IPR011006">
    <property type="entry name" value="CheY-like_superfamily"/>
</dbReference>
<evidence type="ECO:0000256" key="2">
    <source>
        <dbReference type="ARBA" id="ARBA00023015"/>
    </source>
</evidence>
<dbReference type="InterPro" id="IPR018060">
    <property type="entry name" value="HTH_AraC"/>
</dbReference>
<comment type="function">
    <text evidence="5">May play the central regulatory role in sporulation. It may be an element of the effector pathway responsible for the activation of sporulation genes in response to nutritional stress. Spo0A may act in concert with spo0H (a sigma factor) to control the expression of some genes that are critical to the sporulation process.</text>
</comment>
<feature type="domain" description="Response regulatory" evidence="8">
    <location>
        <begin position="1"/>
        <end position="118"/>
    </location>
</feature>
<feature type="modified residue" description="4-aspartylphosphate" evidence="6">
    <location>
        <position position="53"/>
    </location>
</feature>
<reference evidence="9" key="1">
    <citation type="submission" date="2021-10" db="EMBL/GenBank/DDBJ databases">
        <title>Anaerobic single-cell dispensing facilitates the cultivation of human gut bacteria.</title>
        <authorList>
            <person name="Afrizal A."/>
        </authorList>
    </citation>
    <scope>NUCLEOTIDE SEQUENCE</scope>
    <source>
        <strain evidence="9">CLA-AA-H274</strain>
    </source>
</reference>
<keyword evidence="6" id="KW-0597">Phosphoprotein</keyword>
<organism evidence="9 10">
    <name type="scientific">Brotaphodocola catenula</name>
    <dbReference type="NCBI Taxonomy" id="2885361"/>
    <lineage>
        <taxon>Bacteria</taxon>
        <taxon>Bacillati</taxon>
        <taxon>Bacillota</taxon>
        <taxon>Clostridia</taxon>
        <taxon>Lachnospirales</taxon>
        <taxon>Lachnospiraceae</taxon>
        <taxon>Brotaphodocola</taxon>
    </lineage>
</organism>
<sequence length="344" mass="40549">MFTEKTKVLVAIDALPDAVWKPFECQKTFSFVRDGIHAGKLLDQQTFDVVFLDLFLNGLDALHLLRKIRSEHPGVRVVLTSEAPNFQFARQGLLYGACNYLLRPFTVDMLSKTFSRMEFSGQAEKSPEQEALLRVRRTIGTSRFPETVSKELHQLCNLSENAIETDQRLRRFFESVINLTFQDFPWLAFFLDQKDFNQIHGLFTSDKHLVRTFCEQGFNRLYDQLWRLCPETDDEQVKKIMIYLLEHVDTPLSQKEVAQEFFMSASALSERFSCALHLSYREYSQRIRMSRASWFLRNTNLKLYEICDQMGFKDVNYFSRQFRQQNGMTVSEYRMDDGNWEFQI</sequence>
<evidence type="ECO:0000313" key="10">
    <source>
        <dbReference type="Proteomes" id="UP001198962"/>
    </source>
</evidence>
<dbReference type="Pfam" id="PF00072">
    <property type="entry name" value="Response_reg"/>
    <property type="match status" value="1"/>
</dbReference>
<dbReference type="AlphaFoldDB" id="A0AAE3DKP6"/>
<evidence type="ECO:0000313" key="9">
    <source>
        <dbReference type="EMBL" id="MCC2165529.1"/>
    </source>
</evidence>
<dbReference type="RefSeq" id="WP_308451813.1">
    <property type="nucleotide sequence ID" value="NZ_JAJEPU010000039.1"/>
</dbReference>
<protein>
    <recommendedName>
        <fullName evidence="1">Stage 0 sporulation protein A homolog</fullName>
    </recommendedName>
</protein>
<dbReference type="SUPFAM" id="SSF52172">
    <property type="entry name" value="CheY-like"/>
    <property type="match status" value="1"/>
</dbReference>
<dbReference type="InterPro" id="IPR009057">
    <property type="entry name" value="Homeodomain-like_sf"/>
</dbReference>
<keyword evidence="2" id="KW-0805">Transcription regulation</keyword>
<dbReference type="Proteomes" id="UP001198962">
    <property type="component" value="Unassembled WGS sequence"/>
</dbReference>
<evidence type="ECO:0000259" key="8">
    <source>
        <dbReference type="PROSITE" id="PS50110"/>
    </source>
</evidence>
<dbReference type="SUPFAM" id="SSF46689">
    <property type="entry name" value="Homeodomain-like"/>
    <property type="match status" value="2"/>
</dbReference>
<dbReference type="Gene3D" id="3.40.50.2300">
    <property type="match status" value="1"/>
</dbReference>
<gene>
    <name evidence="9" type="ORF">LKD32_11720</name>
</gene>
<feature type="domain" description="HTH araC/xylS-type" evidence="7">
    <location>
        <begin position="238"/>
        <end position="336"/>
    </location>
</feature>
<dbReference type="GO" id="GO:0043565">
    <property type="term" value="F:sequence-specific DNA binding"/>
    <property type="evidence" value="ECO:0007669"/>
    <property type="project" value="InterPro"/>
</dbReference>
<evidence type="ECO:0000256" key="1">
    <source>
        <dbReference type="ARBA" id="ARBA00018672"/>
    </source>
</evidence>
<keyword evidence="3" id="KW-0238">DNA-binding</keyword>
<evidence type="ECO:0000256" key="3">
    <source>
        <dbReference type="ARBA" id="ARBA00023125"/>
    </source>
</evidence>
<dbReference type="EMBL" id="JAJEPU010000039">
    <property type="protein sequence ID" value="MCC2165529.1"/>
    <property type="molecule type" value="Genomic_DNA"/>
</dbReference>